<gene>
    <name evidence="6" type="ORF">SAMN05660453_0084</name>
</gene>
<dbReference type="OrthoDB" id="9802051at2"/>
<dbReference type="InterPro" id="IPR004437">
    <property type="entry name" value="ParB/RepB/Spo0J"/>
</dbReference>
<dbReference type="CDD" id="cd16393">
    <property type="entry name" value="SPO0J_N"/>
    <property type="match status" value="1"/>
</dbReference>
<comment type="similarity">
    <text evidence="2">Belongs to the ParB family.</text>
</comment>
<keyword evidence="4 6" id="KW-0238">DNA-binding</keyword>
<sequence length="300" mass="33163">MAKQKSGLGKNMDSLFGSNGISKQALEHSKTITRTVEAGEKVIDLPLAKIEANPFQPRLHFDETSIKELAQSIQENGLLTPIIVRKSGAKYEIIAGERRFRASKTLAKKTISAIVRETNDETMATLALIENLQRDDLDPIEEARAYANLMAQLDLTQSKLASRVGKERATVANALRLLKLPDNVQELVQQGQLSMGQARALLGLEKESQMNAVVSAILKDGLNVRQVEALVKRVNAGDKPKREEKKPSPFVEDLSQRLEEKFGTKVKVNAGKKGSGKIEINYVSNRDLERILEILAIEVD</sequence>
<dbReference type="FunFam" id="1.10.10.2830:FF:000001">
    <property type="entry name" value="Chromosome partitioning protein ParB"/>
    <property type="match status" value="1"/>
</dbReference>
<name>A0A1I1DXS3_9LACO</name>
<dbReference type="GO" id="GO:0007059">
    <property type="term" value="P:chromosome segregation"/>
    <property type="evidence" value="ECO:0007669"/>
    <property type="project" value="UniProtKB-KW"/>
</dbReference>
<dbReference type="InterPro" id="IPR003115">
    <property type="entry name" value="ParB_N"/>
</dbReference>
<evidence type="ECO:0000256" key="2">
    <source>
        <dbReference type="ARBA" id="ARBA00006295"/>
    </source>
</evidence>
<evidence type="ECO:0000313" key="6">
    <source>
        <dbReference type="EMBL" id="SFB77403.1"/>
    </source>
</evidence>
<dbReference type="SUPFAM" id="SSF110849">
    <property type="entry name" value="ParB/Sulfiredoxin"/>
    <property type="match status" value="1"/>
</dbReference>
<dbReference type="PANTHER" id="PTHR33375:SF1">
    <property type="entry name" value="CHROMOSOME-PARTITIONING PROTEIN PARB-RELATED"/>
    <property type="match status" value="1"/>
</dbReference>
<dbReference type="NCBIfam" id="TIGR00180">
    <property type="entry name" value="parB_part"/>
    <property type="match status" value="1"/>
</dbReference>
<dbReference type="GO" id="GO:0009295">
    <property type="term" value="C:nucleoid"/>
    <property type="evidence" value="ECO:0007669"/>
    <property type="project" value="UniProtKB-SubCell"/>
</dbReference>
<dbReference type="InterPro" id="IPR050336">
    <property type="entry name" value="Chromosome_partition/occlusion"/>
</dbReference>
<keyword evidence="3" id="KW-0159">Chromosome partition</keyword>
<dbReference type="Gene3D" id="1.10.10.2830">
    <property type="match status" value="1"/>
</dbReference>
<dbReference type="GO" id="GO:0005694">
    <property type="term" value="C:chromosome"/>
    <property type="evidence" value="ECO:0007669"/>
    <property type="project" value="TreeGrafter"/>
</dbReference>
<accession>A0A1I1DXS3</accession>
<protein>
    <submittedName>
        <fullName evidence="6">Chromosome segregation DNA-binding protein</fullName>
    </submittedName>
</protein>
<proteinExistence type="inferred from homology"/>
<evidence type="ECO:0000256" key="4">
    <source>
        <dbReference type="ARBA" id="ARBA00023125"/>
    </source>
</evidence>
<dbReference type="AlphaFoldDB" id="A0A1I1DXS3"/>
<dbReference type="PANTHER" id="PTHR33375">
    <property type="entry name" value="CHROMOSOME-PARTITIONING PROTEIN PARB-RELATED"/>
    <property type="match status" value="1"/>
</dbReference>
<evidence type="ECO:0000256" key="3">
    <source>
        <dbReference type="ARBA" id="ARBA00022829"/>
    </source>
</evidence>
<evidence type="ECO:0000259" key="5">
    <source>
        <dbReference type="SMART" id="SM00470"/>
    </source>
</evidence>
<dbReference type="SMART" id="SM00470">
    <property type="entry name" value="ParB"/>
    <property type="match status" value="1"/>
</dbReference>
<dbReference type="EMBL" id="FOLI01000001">
    <property type="protein sequence ID" value="SFB77403.1"/>
    <property type="molecule type" value="Genomic_DNA"/>
</dbReference>
<dbReference type="Gene3D" id="3.90.1530.30">
    <property type="match status" value="1"/>
</dbReference>
<dbReference type="GO" id="GO:0003677">
    <property type="term" value="F:DNA binding"/>
    <property type="evidence" value="ECO:0007669"/>
    <property type="project" value="UniProtKB-KW"/>
</dbReference>
<evidence type="ECO:0000256" key="1">
    <source>
        <dbReference type="ARBA" id="ARBA00004453"/>
    </source>
</evidence>
<dbReference type="GO" id="GO:0045881">
    <property type="term" value="P:positive regulation of sporulation resulting in formation of a cellular spore"/>
    <property type="evidence" value="ECO:0007669"/>
    <property type="project" value="TreeGrafter"/>
</dbReference>
<comment type="subcellular location">
    <subcellularLocation>
        <location evidence="1">Cytoplasm</location>
        <location evidence="1">Nucleoid</location>
    </subcellularLocation>
</comment>
<feature type="domain" description="ParB-like N-terminal" evidence="5">
    <location>
        <begin position="43"/>
        <end position="132"/>
    </location>
</feature>
<dbReference type="InterPro" id="IPR041468">
    <property type="entry name" value="HTH_ParB/Spo0J"/>
</dbReference>
<reference evidence="6 7" key="1">
    <citation type="submission" date="2016-10" db="EMBL/GenBank/DDBJ databases">
        <authorList>
            <person name="de Groot N.N."/>
        </authorList>
    </citation>
    <scope>NUCLEOTIDE SEQUENCE [LARGE SCALE GENOMIC DNA]</scope>
    <source>
        <strain evidence="6 7">DSM 19113</strain>
    </source>
</reference>
<dbReference type="Proteomes" id="UP000199376">
    <property type="component" value="Unassembled WGS sequence"/>
</dbReference>
<dbReference type="InterPro" id="IPR057240">
    <property type="entry name" value="ParB_dimer_C"/>
</dbReference>
<dbReference type="InterPro" id="IPR036086">
    <property type="entry name" value="ParB/Sulfiredoxin_sf"/>
</dbReference>
<dbReference type="FunFam" id="3.90.1530.30:FF:000001">
    <property type="entry name" value="Chromosome partitioning protein ParB"/>
    <property type="match status" value="1"/>
</dbReference>
<dbReference type="Pfam" id="PF17762">
    <property type="entry name" value="HTH_ParB"/>
    <property type="match status" value="1"/>
</dbReference>
<keyword evidence="7" id="KW-1185">Reference proteome</keyword>
<dbReference type="Pfam" id="PF23552">
    <property type="entry name" value="ParB_C"/>
    <property type="match status" value="1"/>
</dbReference>
<evidence type="ECO:0000313" key="7">
    <source>
        <dbReference type="Proteomes" id="UP000199376"/>
    </source>
</evidence>
<dbReference type="RefSeq" id="WP_091500975.1">
    <property type="nucleotide sequence ID" value="NZ_FOLI01000001.1"/>
</dbReference>
<dbReference type="Pfam" id="PF02195">
    <property type="entry name" value="ParB_N"/>
    <property type="match status" value="1"/>
</dbReference>
<dbReference type="STRING" id="283737.SAMN05660453_0084"/>
<organism evidence="6 7">
    <name type="scientific">Fructobacillus durionis</name>
    <dbReference type="NCBI Taxonomy" id="283737"/>
    <lineage>
        <taxon>Bacteria</taxon>
        <taxon>Bacillati</taxon>
        <taxon>Bacillota</taxon>
        <taxon>Bacilli</taxon>
        <taxon>Lactobacillales</taxon>
        <taxon>Lactobacillaceae</taxon>
        <taxon>Fructobacillus</taxon>
    </lineage>
</organism>
<dbReference type="SUPFAM" id="SSF109709">
    <property type="entry name" value="KorB DNA-binding domain-like"/>
    <property type="match status" value="1"/>
</dbReference>